<comment type="caution">
    <text evidence="2">The sequence shown here is derived from an EMBL/GenBank/DDBJ whole genome shotgun (WGS) entry which is preliminary data.</text>
</comment>
<gene>
    <name evidence="2" type="ORF">R3P93_11305</name>
</gene>
<name>A0ABU4D0C9_9NOCA</name>
<keyword evidence="3" id="KW-1185">Reference proteome</keyword>
<keyword evidence="1" id="KW-0472">Membrane</keyword>
<evidence type="ECO:0000313" key="2">
    <source>
        <dbReference type="EMBL" id="MDV6303145.1"/>
    </source>
</evidence>
<keyword evidence="1" id="KW-0812">Transmembrane</keyword>
<reference evidence="2 3" key="1">
    <citation type="submission" date="2023-10" db="EMBL/GenBank/DDBJ databases">
        <title>Development of a sustainable strategy for remediation of hydrocarbon-contaminated territories based on the waste exchange concept.</title>
        <authorList>
            <person name="Krivoruchko A."/>
        </authorList>
    </citation>
    <scope>NUCLEOTIDE SEQUENCE [LARGE SCALE GENOMIC DNA]</scope>
    <source>
        <strain evidence="2 3">IEGM 1327</strain>
    </source>
</reference>
<keyword evidence="1" id="KW-1133">Transmembrane helix</keyword>
<dbReference type="Proteomes" id="UP001186104">
    <property type="component" value="Unassembled WGS sequence"/>
</dbReference>
<evidence type="ECO:0000313" key="3">
    <source>
        <dbReference type="Proteomes" id="UP001186104"/>
    </source>
</evidence>
<organism evidence="2 3">
    <name type="scientific">Rhodococcus cerastii</name>
    <dbReference type="NCBI Taxonomy" id="908616"/>
    <lineage>
        <taxon>Bacteria</taxon>
        <taxon>Bacillati</taxon>
        <taxon>Actinomycetota</taxon>
        <taxon>Actinomycetes</taxon>
        <taxon>Mycobacteriales</taxon>
        <taxon>Nocardiaceae</taxon>
        <taxon>Rhodococcus</taxon>
    </lineage>
</organism>
<evidence type="ECO:0000256" key="1">
    <source>
        <dbReference type="SAM" id="Phobius"/>
    </source>
</evidence>
<protein>
    <submittedName>
        <fullName evidence="2">Uncharacterized protein</fullName>
    </submittedName>
</protein>
<dbReference type="EMBL" id="JAWLKF010000004">
    <property type="protein sequence ID" value="MDV6303145.1"/>
    <property type="molecule type" value="Genomic_DNA"/>
</dbReference>
<feature type="transmembrane region" description="Helical" evidence="1">
    <location>
        <begin position="33"/>
        <end position="54"/>
    </location>
</feature>
<accession>A0ABU4D0C9</accession>
<sequence length="65" mass="7364">MTFTTSVVAAWVCLSRSWWPSPYGELTGPDRLLVALIATVALLIIGLIWAIRVLHVIGQDRRWSW</sequence>
<dbReference type="RefSeq" id="WP_317533038.1">
    <property type="nucleotide sequence ID" value="NZ_JAWLKF010000004.1"/>
</dbReference>
<proteinExistence type="predicted"/>